<protein>
    <submittedName>
        <fullName evidence="2">PilZ domain-containing protein</fullName>
    </submittedName>
</protein>
<dbReference type="EMBL" id="JAOTPO010000005">
    <property type="protein sequence ID" value="MDE5413498.1"/>
    <property type="molecule type" value="Genomic_DNA"/>
</dbReference>
<feature type="domain" description="PilZ" evidence="1">
    <location>
        <begin position="34"/>
        <end position="110"/>
    </location>
</feature>
<dbReference type="Gene3D" id="2.40.10.220">
    <property type="entry name" value="predicted glycosyltransferase like domains"/>
    <property type="match status" value="1"/>
</dbReference>
<dbReference type="Pfam" id="PF07238">
    <property type="entry name" value="PilZ"/>
    <property type="match status" value="1"/>
</dbReference>
<evidence type="ECO:0000313" key="3">
    <source>
        <dbReference type="Proteomes" id="UP001148125"/>
    </source>
</evidence>
<evidence type="ECO:0000259" key="1">
    <source>
        <dbReference type="Pfam" id="PF07238"/>
    </source>
</evidence>
<reference evidence="2" key="1">
    <citation type="submission" date="2024-05" db="EMBL/GenBank/DDBJ databases">
        <title>Alkalihalobacillus sp. strain MEB203 novel alkaliphilic bacterium from Lonar Lake, India.</title>
        <authorList>
            <person name="Joshi A."/>
            <person name="Thite S."/>
            <person name="Mengade P."/>
        </authorList>
    </citation>
    <scope>NUCLEOTIDE SEQUENCE</scope>
    <source>
        <strain evidence="2">MEB 203</strain>
    </source>
</reference>
<keyword evidence="3" id="KW-1185">Reference proteome</keyword>
<organism evidence="2 3">
    <name type="scientific">Alkalihalobacterium chitinilyticum</name>
    <dbReference type="NCBI Taxonomy" id="2980103"/>
    <lineage>
        <taxon>Bacteria</taxon>
        <taxon>Bacillati</taxon>
        <taxon>Bacillota</taxon>
        <taxon>Bacilli</taxon>
        <taxon>Bacillales</taxon>
        <taxon>Bacillaceae</taxon>
        <taxon>Alkalihalobacterium</taxon>
    </lineage>
</organism>
<dbReference type="Proteomes" id="UP001148125">
    <property type="component" value="Unassembled WGS sequence"/>
</dbReference>
<dbReference type="SUPFAM" id="SSF141371">
    <property type="entry name" value="PilZ domain-like"/>
    <property type="match status" value="1"/>
</dbReference>
<accession>A0ABT5VDG7</accession>
<dbReference type="InterPro" id="IPR009875">
    <property type="entry name" value="PilZ_domain"/>
</dbReference>
<dbReference type="RefSeq" id="WP_275118123.1">
    <property type="nucleotide sequence ID" value="NZ_JAOTPO010000005.1"/>
</dbReference>
<sequence>MVDKRYKRNEAFRYDFGKPLGCEYRHITNVHDIETKSAPFQGEINNISPNGLQLNCSKEDAGNLKNGEQVEVTFTLSTELFVMVGEVVWEKKDVYGSLYGIKFLTLGMEKVIVDELKKYAKDQLKK</sequence>
<gene>
    <name evidence="2" type="ORF">N7Z68_08875</name>
</gene>
<evidence type="ECO:0000313" key="2">
    <source>
        <dbReference type="EMBL" id="MDE5413498.1"/>
    </source>
</evidence>
<proteinExistence type="predicted"/>
<comment type="caution">
    <text evidence="2">The sequence shown here is derived from an EMBL/GenBank/DDBJ whole genome shotgun (WGS) entry which is preliminary data.</text>
</comment>
<name>A0ABT5VDG7_9BACI</name>